<comment type="similarity">
    <text evidence="2">Belongs to the major facilitator superfamily. EmrB family.</text>
</comment>
<evidence type="ECO:0000256" key="6">
    <source>
        <dbReference type="ARBA" id="ARBA00022989"/>
    </source>
</evidence>
<sequence length="492" mass="52126">MTKKQVVMVVILMLGAALSVLNQTSVSPMLPSIMEQMNVSSATAQWLVSGYTLVMAIFVPVSAYFMERFTTRKIFFTAIIMFIVGSVLCAIAPNFAILLIGRCLQGGSAGILMPLATAVMLLVFPLEKRGTAMGLYSLVNMLMPALGPSLTGFLTDAIGWQRVYIGIGAIALVLALLAIPTLSNYGDTADVKLDIPSVILCSLGLIGVLYGISEIGNSGIDVITVLAVVVGVVILGFFCRRQFKLEQPLLDLNVFKFFRFTMGLCILMGFQLVVNANAVVLPLLMQQGLGMTASQSGLVSLPGSLIAAVGALCAGKLFDKYGARIIATIGACVLLVGYVGLTFTGMGTSLGMLMFWNVFCSAGLIFATTPLNTWCLGFLPDELIPHGNAVSNTMRQVAAAVGTAVLVSVMSMVETGRINIGEAVTTATIAGAKTMYIIVDVCIVVIALAIAIFVKGKEKTYEKAAATVLEAREDLEEMEEADAAKKSMEIVE</sequence>
<gene>
    <name evidence="10" type="ORF">F6S87_03820</name>
</gene>
<evidence type="ECO:0000256" key="8">
    <source>
        <dbReference type="SAM" id="Phobius"/>
    </source>
</evidence>
<evidence type="ECO:0000256" key="1">
    <source>
        <dbReference type="ARBA" id="ARBA00004651"/>
    </source>
</evidence>
<dbReference type="PANTHER" id="PTHR42718:SF9">
    <property type="entry name" value="MAJOR FACILITATOR SUPERFAMILY MULTIDRUG TRANSPORTER MFSC"/>
    <property type="match status" value="1"/>
</dbReference>
<dbReference type="GO" id="GO:0022857">
    <property type="term" value="F:transmembrane transporter activity"/>
    <property type="evidence" value="ECO:0007669"/>
    <property type="project" value="InterPro"/>
</dbReference>
<dbReference type="RefSeq" id="WP_163227279.1">
    <property type="nucleotide sequence ID" value="NZ_VYSG01000001.1"/>
</dbReference>
<feature type="domain" description="Major facilitator superfamily (MFS) profile" evidence="9">
    <location>
        <begin position="8"/>
        <end position="459"/>
    </location>
</feature>
<evidence type="ECO:0000313" key="11">
    <source>
        <dbReference type="Proteomes" id="UP000469292"/>
    </source>
</evidence>
<feature type="transmembrane region" description="Helical" evidence="8">
    <location>
        <begin position="106"/>
        <end position="126"/>
    </location>
</feature>
<reference evidence="10 11" key="1">
    <citation type="submission" date="2019-09" db="EMBL/GenBank/DDBJ databases">
        <title>Phylogenetic characterization of a novel taxon of the genus Bifidobacterium: Bifidobacterium choloepi sp. nov.</title>
        <authorList>
            <person name="Modesto M."/>
            <person name="Satti M."/>
        </authorList>
    </citation>
    <scope>NUCLEOTIDE SEQUENCE [LARGE SCALE GENOMIC DNA]</scope>
    <source>
        <strain evidence="10 11">BRDM6</strain>
    </source>
</reference>
<keyword evidence="7 8" id="KW-0472">Membrane</keyword>
<feature type="transmembrane region" description="Helical" evidence="8">
    <location>
        <begin position="353"/>
        <end position="376"/>
    </location>
</feature>
<dbReference type="AlphaFoldDB" id="A0A6I5MZL1"/>
<feature type="transmembrane region" description="Helical" evidence="8">
    <location>
        <begin position="325"/>
        <end position="347"/>
    </location>
</feature>
<dbReference type="InterPro" id="IPR004638">
    <property type="entry name" value="EmrB-like"/>
</dbReference>
<keyword evidence="5 8" id="KW-0812">Transmembrane</keyword>
<dbReference type="InterPro" id="IPR020846">
    <property type="entry name" value="MFS_dom"/>
</dbReference>
<dbReference type="Pfam" id="PF07690">
    <property type="entry name" value="MFS_1"/>
    <property type="match status" value="1"/>
</dbReference>
<feature type="transmembrane region" description="Helical" evidence="8">
    <location>
        <begin position="46"/>
        <end position="66"/>
    </location>
</feature>
<keyword evidence="3" id="KW-0813">Transport</keyword>
<name>A0A6I5MZL1_9BIFI</name>
<dbReference type="NCBIfam" id="TIGR00711">
    <property type="entry name" value="efflux_EmrB"/>
    <property type="match status" value="1"/>
</dbReference>
<dbReference type="EMBL" id="VYSG01000001">
    <property type="protein sequence ID" value="NEG69747.1"/>
    <property type="molecule type" value="Genomic_DNA"/>
</dbReference>
<evidence type="ECO:0000256" key="3">
    <source>
        <dbReference type="ARBA" id="ARBA00022448"/>
    </source>
</evidence>
<protein>
    <submittedName>
        <fullName evidence="10">Multidrug efflux MFS transporter</fullName>
    </submittedName>
</protein>
<dbReference type="PROSITE" id="PS50850">
    <property type="entry name" value="MFS"/>
    <property type="match status" value="1"/>
</dbReference>
<dbReference type="PRINTS" id="PR01036">
    <property type="entry name" value="TCRTETB"/>
</dbReference>
<feature type="transmembrane region" description="Helical" evidence="8">
    <location>
        <begin position="195"/>
        <end position="213"/>
    </location>
</feature>
<dbReference type="Gene3D" id="1.20.1250.20">
    <property type="entry name" value="MFS general substrate transporter like domains"/>
    <property type="match status" value="1"/>
</dbReference>
<dbReference type="PANTHER" id="PTHR42718">
    <property type="entry name" value="MAJOR FACILITATOR SUPERFAMILY MULTIDRUG TRANSPORTER MFSC"/>
    <property type="match status" value="1"/>
</dbReference>
<feature type="transmembrane region" description="Helical" evidence="8">
    <location>
        <begin position="163"/>
        <end position="183"/>
    </location>
</feature>
<dbReference type="InterPro" id="IPR036259">
    <property type="entry name" value="MFS_trans_sf"/>
</dbReference>
<dbReference type="CDD" id="cd17503">
    <property type="entry name" value="MFS_LmrB_MDR_like"/>
    <property type="match status" value="1"/>
</dbReference>
<evidence type="ECO:0000256" key="7">
    <source>
        <dbReference type="ARBA" id="ARBA00023136"/>
    </source>
</evidence>
<feature type="transmembrane region" description="Helical" evidence="8">
    <location>
        <begin position="297"/>
        <end position="318"/>
    </location>
</feature>
<comment type="caution">
    <text evidence="10">The sequence shown here is derived from an EMBL/GenBank/DDBJ whole genome shotgun (WGS) entry which is preliminary data.</text>
</comment>
<feature type="transmembrane region" description="Helical" evidence="8">
    <location>
        <begin position="78"/>
        <end position="100"/>
    </location>
</feature>
<dbReference type="GO" id="GO:0005886">
    <property type="term" value="C:plasma membrane"/>
    <property type="evidence" value="ECO:0007669"/>
    <property type="project" value="UniProtKB-SubCell"/>
</dbReference>
<feature type="transmembrane region" description="Helical" evidence="8">
    <location>
        <begin position="260"/>
        <end position="285"/>
    </location>
</feature>
<evidence type="ECO:0000256" key="4">
    <source>
        <dbReference type="ARBA" id="ARBA00022475"/>
    </source>
</evidence>
<dbReference type="InterPro" id="IPR011701">
    <property type="entry name" value="MFS"/>
</dbReference>
<organism evidence="10 11">
    <name type="scientific">Bifidobacterium choloepi</name>
    <dbReference type="NCBI Taxonomy" id="2614131"/>
    <lineage>
        <taxon>Bacteria</taxon>
        <taxon>Bacillati</taxon>
        <taxon>Actinomycetota</taxon>
        <taxon>Actinomycetes</taxon>
        <taxon>Bifidobacteriales</taxon>
        <taxon>Bifidobacteriaceae</taxon>
        <taxon>Bifidobacterium</taxon>
    </lineage>
</organism>
<feature type="transmembrane region" description="Helical" evidence="8">
    <location>
        <begin position="219"/>
        <end position="239"/>
    </location>
</feature>
<comment type="subcellular location">
    <subcellularLocation>
        <location evidence="1">Cell membrane</location>
        <topology evidence="1">Multi-pass membrane protein</topology>
    </subcellularLocation>
</comment>
<keyword evidence="6 8" id="KW-1133">Transmembrane helix</keyword>
<dbReference type="Proteomes" id="UP000469292">
    <property type="component" value="Unassembled WGS sequence"/>
</dbReference>
<keyword evidence="4" id="KW-1003">Cell membrane</keyword>
<evidence type="ECO:0000313" key="10">
    <source>
        <dbReference type="EMBL" id="NEG69747.1"/>
    </source>
</evidence>
<evidence type="ECO:0000259" key="9">
    <source>
        <dbReference type="PROSITE" id="PS50850"/>
    </source>
</evidence>
<keyword evidence="11" id="KW-1185">Reference proteome</keyword>
<dbReference type="SUPFAM" id="SSF103473">
    <property type="entry name" value="MFS general substrate transporter"/>
    <property type="match status" value="1"/>
</dbReference>
<accession>A0A6I5MZL1</accession>
<evidence type="ECO:0000256" key="2">
    <source>
        <dbReference type="ARBA" id="ARBA00008537"/>
    </source>
</evidence>
<feature type="transmembrane region" description="Helical" evidence="8">
    <location>
        <begin position="133"/>
        <end position="151"/>
    </location>
</feature>
<dbReference type="Gene3D" id="1.20.1720.10">
    <property type="entry name" value="Multidrug resistance protein D"/>
    <property type="match status" value="1"/>
</dbReference>
<evidence type="ECO:0000256" key="5">
    <source>
        <dbReference type="ARBA" id="ARBA00022692"/>
    </source>
</evidence>
<feature type="transmembrane region" description="Helical" evidence="8">
    <location>
        <begin position="397"/>
        <end position="415"/>
    </location>
</feature>
<feature type="transmembrane region" description="Helical" evidence="8">
    <location>
        <begin position="435"/>
        <end position="454"/>
    </location>
</feature>
<proteinExistence type="inferred from homology"/>